<dbReference type="PANTHER" id="PTHR47027:SF30">
    <property type="entry name" value="THAP-TYPE DOMAIN-CONTAINING PROTEIN"/>
    <property type="match status" value="1"/>
</dbReference>
<dbReference type="AlphaFoldDB" id="A0A0L8GU29"/>
<accession>A0A0L8GU29</accession>
<dbReference type="EMBL" id="KQ420408">
    <property type="protein sequence ID" value="KOF80402.1"/>
    <property type="molecule type" value="Genomic_DNA"/>
</dbReference>
<feature type="non-terminal residue" evidence="1">
    <location>
        <position position="1"/>
    </location>
</feature>
<evidence type="ECO:0000313" key="1">
    <source>
        <dbReference type="EMBL" id="KOF80402.1"/>
    </source>
</evidence>
<protein>
    <submittedName>
        <fullName evidence="1">Uncharacterized protein</fullName>
    </submittedName>
</protein>
<sequence length="117" mass="14132">GLERFHHTCPRRILDIKWRSLTPDIVVLQQANTSSIEMILLRNQMHWVVHLARMQDDRLPKQLSYRELQRGKLLRHKPKKRFKDAVKSNLKTLNDKVEDWEQMTQDSRLVTKDLQYM</sequence>
<gene>
    <name evidence="1" type="ORF">OCBIM_22027945mg</name>
</gene>
<proteinExistence type="predicted"/>
<dbReference type="PANTHER" id="PTHR47027">
    <property type="entry name" value="REVERSE TRANSCRIPTASE DOMAIN-CONTAINING PROTEIN"/>
    <property type="match status" value="1"/>
</dbReference>
<reference evidence="1" key="1">
    <citation type="submission" date="2015-07" db="EMBL/GenBank/DDBJ databases">
        <title>MeaNS - Measles Nucleotide Surveillance Program.</title>
        <authorList>
            <person name="Tran T."/>
            <person name="Druce J."/>
        </authorList>
    </citation>
    <scope>NUCLEOTIDE SEQUENCE</scope>
    <source>
        <strain evidence="1">UCB-OBI-ISO-001</strain>
        <tissue evidence="1">Gonad</tissue>
    </source>
</reference>
<organism evidence="1">
    <name type="scientific">Octopus bimaculoides</name>
    <name type="common">California two-spotted octopus</name>
    <dbReference type="NCBI Taxonomy" id="37653"/>
    <lineage>
        <taxon>Eukaryota</taxon>
        <taxon>Metazoa</taxon>
        <taxon>Spiralia</taxon>
        <taxon>Lophotrochozoa</taxon>
        <taxon>Mollusca</taxon>
        <taxon>Cephalopoda</taxon>
        <taxon>Coleoidea</taxon>
        <taxon>Octopodiformes</taxon>
        <taxon>Octopoda</taxon>
        <taxon>Incirrata</taxon>
        <taxon>Octopodidae</taxon>
        <taxon>Octopus</taxon>
    </lineage>
</organism>
<name>A0A0L8GU29_OCTBM</name>
<dbReference type="OrthoDB" id="6160173at2759"/>